<keyword evidence="3" id="KW-1185">Reference proteome</keyword>
<protein>
    <recommendedName>
        <fullName evidence="1">F-box domain-containing protein</fullName>
    </recommendedName>
</protein>
<dbReference type="InParanoid" id="E3NF59"/>
<dbReference type="Pfam" id="PF00646">
    <property type="entry name" value="F-box"/>
    <property type="match status" value="1"/>
</dbReference>
<feature type="domain" description="F-box" evidence="1">
    <location>
        <begin position="4"/>
        <end position="52"/>
    </location>
</feature>
<evidence type="ECO:0000259" key="1">
    <source>
        <dbReference type="PROSITE" id="PS50181"/>
    </source>
</evidence>
<dbReference type="OrthoDB" id="5873707at2759"/>
<dbReference type="OMA" id="ECTETSE"/>
<dbReference type="Proteomes" id="UP000008281">
    <property type="component" value="Unassembled WGS sequence"/>
</dbReference>
<dbReference type="Pfam" id="PF07735">
    <property type="entry name" value="FBA_2"/>
    <property type="match status" value="1"/>
</dbReference>
<name>E3NF59_CAERE</name>
<dbReference type="AlphaFoldDB" id="E3NF59"/>
<dbReference type="EMBL" id="DS268631">
    <property type="protein sequence ID" value="EFO95909.1"/>
    <property type="molecule type" value="Genomic_DNA"/>
</dbReference>
<organism evidence="3">
    <name type="scientific">Caenorhabditis remanei</name>
    <name type="common">Caenorhabditis vulgaris</name>
    <dbReference type="NCBI Taxonomy" id="31234"/>
    <lineage>
        <taxon>Eukaryota</taxon>
        <taxon>Metazoa</taxon>
        <taxon>Ecdysozoa</taxon>
        <taxon>Nematoda</taxon>
        <taxon>Chromadorea</taxon>
        <taxon>Rhabditida</taxon>
        <taxon>Rhabditina</taxon>
        <taxon>Rhabditomorpha</taxon>
        <taxon>Rhabditoidea</taxon>
        <taxon>Rhabditidae</taxon>
        <taxon>Peloderinae</taxon>
        <taxon>Caenorhabditis</taxon>
    </lineage>
</organism>
<evidence type="ECO:0000313" key="3">
    <source>
        <dbReference type="Proteomes" id="UP000008281"/>
    </source>
</evidence>
<sequence>MTPPFPLFHVPYVPLGRIIDLMEPKTLVSLSFCSQKSHSVIETQRKLPFDGHLLVGGSDKNASFLSFTKFDCLIVPKSNNVLIARKFVDNINYESMENVKMGGQHVRVKMDHSHGYIISYWENTTDRSKVITDYVTNLFNIDVSDIWASKQSFHIIQHANSRQKTQLKNVSYSDSSATSSEEMTYILKYCGSMSQLSMHLKPPQNFRFSEKFPKIDCLDISDGEWVTIDNLLTMDGIDIHLDNAKLSNSDLNVFLKHWLSGGCPRLKLFCAETDAVDILQVLDGLMHNAVLVEDRRDYTSPFGYSRTLSFGYDIQRADGVTATVCKQGNGTLVIAVWPEATYNYN</sequence>
<dbReference type="HOGENOM" id="CLU_028840_0_1_1"/>
<evidence type="ECO:0000313" key="2">
    <source>
        <dbReference type="EMBL" id="EFO95909.1"/>
    </source>
</evidence>
<dbReference type="PANTHER" id="PTHR21503:SF8">
    <property type="entry name" value="F-BOX ASSOCIATED DOMAIN-CONTAINING PROTEIN-RELATED"/>
    <property type="match status" value="1"/>
</dbReference>
<dbReference type="PANTHER" id="PTHR21503">
    <property type="entry name" value="F-BOX-CONTAINING HYPOTHETICAL PROTEIN C.ELEGANS"/>
    <property type="match status" value="1"/>
</dbReference>
<proteinExistence type="predicted"/>
<reference evidence="2" key="1">
    <citation type="submission" date="2007-07" db="EMBL/GenBank/DDBJ databases">
        <title>PCAP assembly of the Caenorhabditis remanei genome.</title>
        <authorList>
            <consortium name="The Caenorhabditis remanei Sequencing Consortium"/>
            <person name="Wilson R.K."/>
        </authorList>
    </citation>
    <scope>NUCLEOTIDE SEQUENCE [LARGE SCALE GENOMIC DNA]</scope>
    <source>
        <strain evidence="2">PB4641</strain>
    </source>
</reference>
<dbReference type="InterPro" id="IPR001810">
    <property type="entry name" value="F-box_dom"/>
</dbReference>
<dbReference type="InterPro" id="IPR012885">
    <property type="entry name" value="F-box_Sdz-33"/>
</dbReference>
<accession>E3NF59</accession>
<dbReference type="PROSITE" id="PS50181">
    <property type="entry name" value="FBOX"/>
    <property type="match status" value="1"/>
</dbReference>
<gene>
    <name evidence="2" type="ORF">CRE_17599</name>
</gene>